<dbReference type="AlphaFoldDB" id="A0A1S3IXU5"/>
<dbReference type="Pfam" id="PF00629">
    <property type="entry name" value="MAM"/>
    <property type="match status" value="4"/>
</dbReference>
<feature type="region of interest" description="Disordered" evidence="12">
    <location>
        <begin position="823"/>
        <end position="931"/>
    </location>
</feature>
<dbReference type="GO" id="GO:0005737">
    <property type="term" value="C:cytoplasm"/>
    <property type="evidence" value="ECO:0007669"/>
    <property type="project" value="UniProtKB-SubCell"/>
</dbReference>
<dbReference type="Gene3D" id="2.10.25.10">
    <property type="entry name" value="Laminin"/>
    <property type="match status" value="3"/>
</dbReference>
<evidence type="ECO:0000313" key="16">
    <source>
        <dbReference type="Proteomes" id="UP000085678"/>
    </source>
</evidence>
<feature type="compositionally biased region" description="Low complexity" evidence="12">
    <location>
        <begin position="823"/>
        <end position="904"/>
    </location>
</feature>
<feature type="domain" description="MAM" evidence="15">
    <location>
        <begin position="615"/>
        <end position="771"/>
    </location>
</feature>
<feature type="domain" description="MAM" evidence="15">
    <location>
        <begin position="163"/>
        <end position="322"/>
    </location>
</feature>
<dbReference type="Pfam" id="PF12661">
    <property type="entry name" value="hEGF"/>
    <property type="match status" value="1"/>
</dbReference>
<evidence type="ECO:0000256" key="2">
    <source>
        <dbReference type="ARBA" id="ARBA00004613"/>
    </source>
</evidence>
<keyword evidence="13" id="KW-0812">Transmembrane</keyword>
<dbReference type="InterPro" id="IPR013032">
    <property type="entry name" value="EGF-like_CS"/>
</dbReference>
<keyword evidence="8" id="KW-0106">Calcium</keyword>
<dbReference type="CDD" id="cd00054">
    <property type="entry name" value="EGF_CA"/>
    <property type="match status" value="3"/>
</dbReference>
<dbReference type="GO" id="GO:0016020">
    <property type="term" value="C:membrane"/>
    <property type="evidence" value="ECO:0007669"/>
    <property type="project" value="InterPro"/>
</dbReference>
<evidence type="ECO:0000256" key="8">
    <source>
        <dbReference type="ARBA" id="ARBA00022837"/>
    </source>
</evidence>
<keyword evidence="5 11" id="KW-0245">EGF-like domain</keyword>
<evidence type="ECO:0000256" key="6">
    <source>
        <dbReference type="ARBA" id="ARBA00022729"/>
    </source>
</evidence>
<dbReference type="SMART" id="SM00181">
    <property type="entry name" value="EGF"/>
    <property type="match status" value="4"/>
</dbReference>
<dbReference type="InterPro" id="IPR051560">
    <property type="entry name" value="MAM_domain-containing"/>
</dbReference>
<evidence type="ECO:0000256" key="5">
    <source>
        <dbReference type="ARBA" id="ARBA00022536"/>
    </source>
</evidence>
<dbReference type="FunFam" id="2.10.25.10:FF:000321">
    <property type="entry name" value="Protein delta homolog 1"/>
    <property type="match status" value="1"/>
</dbReference>
<dbReference type="GO" id="GO:0005509">
    <property type="term" value="F:calcium ion binding"/>
    <property type="evidence" value="ECO:0007669"/>
    <property type="project" value="InterPro"/>
</dbReference>
<dbReference type="InParanoid" id="A0A1S3IXU5"/>
<feature type="domain" description="EGF-like" evidence="14">
    <location>
        <begin position="542"/>
        <end position="578"/>
    </location>
</feature>
<dbReference type="STRING" id="7574.A0A1S3IXU5"/>
<keyword evidence="6" id="KW-0732">Signal</keyword>
<dbReference type="KEGG" id="lak:106168471"/>
<dbReference type="RefSeq" id="XP_013403022.1">
    <property type="nucleotide sequence ID" value="XM_013547568.2"/>
</dbReference>
<dbReference type="InterPro" id="IPR000742">
    <property type="entry name" value="EGF"/>
</dbReference>
<reference evidence="17" key="1">
    <citation type="submission" date="2025-08" db="UniProtKB">
        <authorList>
            <consortium name="RefSeq"/>
        </authorList>
    </citation>
    <scope>IDENTIFICATION</scope>
    <source>
        <tissue evidence="17">Gonads</tissue>
    </source>
</reference>
<evidence type="ECO:0000256" key="10">
    <source>
        <dbReference type="ARBA" id="ARBA00023180"/>
    </source>
</evidence>
<dbReference type="Proteomes" id="UP000085678">
    <property type="component" value="Unplaced"/>
</dbReference>
<feature type="transmembrane region" description="Helical" evidence="13">
    <location>
        <begin position="933"/>
        <end position="958"/>
    </location>
</feature>
<dbReference type="PANTHER" id="PTHR23282:SF101">
    <property type="entry name" value="MAM DOMAIN-CONTAINING PROTEIN"/>
    <property type="match status" value="1"/>
</dbReference>
<feature type="disulfide bond" evidence="11">
    <location>
        <begin position="348"/>
        <end position="357"/>
    </location>
</feature>
<dbReference type="PROSITE" id="PS01186">
    <property type="entry name" value="EGF_2"/>
    <property type="match status" value="3"/>
</dbReference>
<dbReference type="InterPro" id="IPR001881">
    <property type="entry name" value="EGF-like_Ca-bd_dom"/>
</dbReference>
<feature type="domain" description="MAM" evidence="15">
    <location>
        <begin position="1"/>
        <end position="108"/>
    </location>
</feature>
<dbReference type="FunFam" id="2.10.25.10:FF:000255">
    <property type="entry name" value="Sushi, nidogen and EGF-like domains 1"/>
    <property type="match status" value="1"/>
</dbReference>
<sequence length="1010" mass="109290">MSDARARLLSPLVNSPGSHCFIFWHLLDKATLDSINIYIKPYQEDVPVNPVYTVFSVFEGTDLDWERNEVYIDMNGAFQVVIEGVKAAEKKGMVAIDDVEILLGDCSKPSPCGSQPCKNGGTCIASAEGFLCECMQPKFTGKTCEIVATTSTLPPTTTVPPSLNCTFDSGSLCAYHQSGEDEFDWSFSTPGQKVVKPYSDHTTGNGSYLFINSSSRKTDDRAFLMSPEISSGGVHCFTFWFYLSGAVSDTLNVYMRPAGEEMPRNPVWTSFSSEESSDWWYEEVLLDMNGAFEVVVEGVRGLNGIGTVAIDDIGLQEGECQSSQSCKPETCQNGGTCVETRDSFMCICLSGYLGTRCENTPTSPGTTPSTTPASIIDDVTCDFDQGYCGYKQFQQGQDEFDWSLSIPGNSNMNPRLDHSGNGSYIYVNMSQANSAGDRAKLISPLATIPASSPSHCLSFWYYLPGTVLDILNFYVVSAGAPVPTDPVWTLVDEGREQWVYQEIQINKNLGDFQIMFEGIRGVNDAGALAVDDIVLRKGNCTVPSPCDSNPCLNGATCIESTELYVCECTLGYIGINCGRIIPDTTTIVTTARASSTVTSPLVPQTTSSVPGGAMLYCNFDNTWCDFTQDKADNFDWSMSSGDKDEVPNKDHTSGSGKYIYINTSRAAGDSARLLSPVVAFQGSLCLTFYLNMQSIGLSELNIYVKPSGGPIPMYPEWSVSFSEGEPDQWDYNEVNIKSRDSNQFQIVVEGVTGGDQVALDDLLMKTGTCTEPQYCKADSCGGPSRGICTESKNQFFCQCKFPYYGARCMQEFKSTTIRVMTTKTSTLSSSTPSQSTVMTTKTSTISSSTSSQSTASSTAPTTDSTTKPSSKPQTLSLSSSSSTKKVSSTGLNTSVITTAASISSQKPNTTLPDKEGTNGTQAASKHPPQPSNVGAIVGATLGVAGGLFLAAIGGVLYIKKNNKGYFSFIGDDETVLQEAMETRRHSSGPALFENPYFDEEEKREDALYKW</sequence>
<dbReference type="FunFam" id="2.10.25.10:FF:000425">
    <property type="entry name" value="Eyes shut homolog"/>
    <property type="match status" value="1"/>
</dbReference>
<dbReference type="PROSITE" id="PS00022">
    <property type="entry name" value="EGF_1"/>
    <property type="match status" value="3"/>
</dbReference>
<dbReference type="Pfam" id="PF00008">
    <property type="entry name" value="EGF"/>
    <property type="match status" value="2"/>
</dbReference>
<dbReference type="SMART" id="SM00179">
    <property type="entry name" value="EGF_CA"/>
    <property type="match status" value="4"/>
</dbReference>
<dbReference type="SUPFAM" id="SSF57196">
    <property type="entry name" value="EGF/Laminin"/>
    <property type="match status" value="3"/>
</dbReference>
<feature type="domain" description="EGF-like" evidence="14">
    <location>
        <begin position="322"/>
        <end position="358"/>
    </location>
</feature>
<dbReference type="GO" id="GO:0005576">
    <property type="term" value="C:extracellular region"/>
    <property type="evidence" value="ECO:0007669"/>
    <property type="project" value="UniProtKB-SubCell"/>
</dbReference>
<dbReference type="PROSITE" id="PS50026">
    <property type="entry name" value="EGF_3"/>
    <property type="match status" value="4"/>
</dbReference>
<feature type="domain" description="EGF-like" evidence="14">
    <location>
        <begin position="771"/>
        <end position="809"/>
    </location>
</feature>
<evidence type="ECO:0000256" key="4">
    <source>
        <dbReference type="ARBA" id="ARBA00022525"/>
    </source>
</evidence>
<evidence type="ECO:0000313" key="17">
    <source>
        <dbReference type="RefSeq" id="XP_013403022.1"/>
    </source>
</evidence>
<keyword evidence="13" id="KW-0472">Membrane</keyword>
<comment type="subcellular location">
    <subcellularLocation>
        <location evidence="1">Cytoplasm</location>
    </subcellularLocation>
    <subcellularLocation>
        <location evidence="2">Secreted</location>
    </subcellularLocation>
</comment>
<evidence type="ECO:0000256" key="12">
    <source>
        <dbReference type="SAM" id="MobiDB-lite"/>
    </source>
</evidence>
<keyword evidence="10" id="KW-0325">Glycoprotein</keyword>
<keyword evidence="16" id="KW-1185">Reference proteome</keyword>
<keyword evidence="3" id="KW-0963">Cytoplasm</keyword>
<keyword evidence="9 11" id="KW-1015">Disulfide bond</keyword>
<proteinExistence type="predicted"/>
<keyword evidence="7" id="KW-0677">Repeat</keyword>
<evidence type="ECO:0000256" key="1">
    <source>
        <dbReference type="ARBA" id="ARBA00004496"/>
    </source>
</evidence>
<dbReference type="SUPFAM" id="SSF49899">
    <property type="entry name" value="Concanavalin A-like lectins/glucanases"/>
    <property type="match status" value="4"/>
</dbReference>
<dbReference type="Gene3D" id="2.60.120.200">
    <property type="match status" value="4"/>
</dbReference>
<dbReference type="PANTHER" id="PTHR23282">
    <property type="entry name" value="APICAL ENDOSOMAL GLYCOPROTEIN PRECURSOR"/>
    <property type="match status" value="1"/>
</dbReference>
<dbReference type="InterPro" id="IPR013320">
    <property type="entry name" value="ConA-like_dom_sf"/>
</dbReference>
<organism evidence="16 17">
    <name type="scientific">Lingula anatina</name>
    <name type="common">Brachiopod</name>
    <name type="synonym">Lingula unguis</name>
    <dbReference type="NCBI Taxonomy" id="7574"/>
    <lineage>
        <taxon>Eukaryota</taxon>
        <taxon>Metazoa</taxon>
        <taxon>Spiralia</taxon>
        <taxon>Lophotrochozoa</taxon>
        <taxon>Brachiopoda</taxon>
        <taxon>Linguliformea</taxon>
        <taxon>Lingulata</taxon>
        <taxon>Lingulida</taxon>
        <taxon>Linguloidea</taxon>
        <taxon>Lingulidae</taxon>
        <taxon>Lingula</taxon>
    </lineage>
</organism>
<evidence type="ECO:0000259" key="15">
    <source>
        <dbReference type="PROSITE" id="PS50060"/>
    </source>
</evidence>
<dbReference type="CDD" id="cd06263">
    <property type="entry name" value="MAM"/>
    <property type="match status" value="3"/>
</dbReference>
<dbReference type="OrthoDB" id="10040561at2759"/>
<evidence type="ECO:0000256" key="13">
    <source>
        <dbReference type="SAM" id="Phobius"/>
    </source>
</evidence>
<name>A0A1S3IXU5_LINAN</name>
<dbReference type="SMART" id="SM00137">
    <property type="entry name" value="MAM"/>
    <property type="match status" value="3"/>
</dbReference>
<feature type="disulfide bond" evidence="11">
    <location>
        <begin position="780"/>
        <end position="797"/>
    </location>
</feature>
<keyword evidence="13" id="KW-1133">Transmembrane helix</keyword>
<comment type="caution">
    <text evidence="11">Lacks conserved residue(s) required for the propagation of feature annotation.</text>
</comment>
<feature type="domain" description="EGF-like" evidence="14">
    <location>
        <begin position="108"/>
        <end position="145"/>
    </location>
</feature>
<evidence type="ECO:0000256" key="9">
    <source>
        <dbReference type="ARBA" id="ARBA00023157"/>
    </source>
</evidence>
<evidence type="ECO:0000256" key="7">
    <source>
        <dbReference type="ARBA" id="ARBA00022737"/>
    </source>
</evidence>
<protein>
    <submittedName>
        <fullName evidence="17">MAM and LDL-receptor class A domain-containing protein 1</fullName>
    </submittedName>
</protein>
<feature type="domain" description="MAM" evidence="15">
    <location>
        <begin position="379"/>
        <end position="542"/>
    </location>
</feature>
<feature type="disulfide bond" evidence="11">
    <location>
        <begin position="568"/>
        <end position="577"/>
    </location>
</feature>
<dbReference type="PROSITE" id="PS50060">
    <property type="entry name" value="MAM_2"/>
    <property type="match status" value="4"/>
</dbReference>
<feature type="compositionally biased region" description="Polar residues" evidence="12">
    <location>
        <begin position="905"/>
        <end position="923"/>
    </location>
</feature>
<dbReference type="GeneID" id="106168471"/>
<evidence type="ECO:0000256" key="11">
    <source>
        <dbReference type="PROSITE-ProRule" id="PRU00076"/>
    </source>
</evidence>
<accession>A0A1S3IXU5</accession>
<keyword evidence="4" id="KW-0964">Secreted</keyword>
<feature type="disulfide bond" evidence="11">
    <location>
        <begin position="799"/>
        <end position="808"/>
    </location>
</feature>
<evidence type="ECO:0000256" key="3">
    <source>
        <dbReference type="ARBA" id="ARBA00022490"/>
    </source>
</evidence>
<gene>
    <name evidence="17" type="primary">LOC106168471</name>
</gene>
<dbReference type="InterPro" id="IPR000998">
    <property type="entry name" value="MAM_dom"/>
</dbReference>
<dbReference type="PRINTS" id="PR00020">
    <property type="entry name" value="MAMDOMAIN"/>
</dbReference>
<evidence type="ECO:0000259" key="14">
    <source>
        <dbReference type="PROSITE" id="PS50026"/>
    </source>
</evidence>